<feature type="domain" description="Fibronectin type-III" evidence="9">
    <location>
        <begin position="827"/>
        <end position="920"/>
    </location>
</feature>
<dbReference type="InterPro" id="IPR036116">
    <property type="entry name" value="FN3_sf"/>
</dbReference>
<feature type="domain" description="SH3" evidence="8">
    <location>
        <begin position="1334"/>
        <end position="1402"/>
    </location>
</feature>
<dbReference type="SUPFAM" id="SSF50044">
    <property type="entry name" value="SH3-domain"/>
    <property type="match status" value="3"/>
</dbReference>
<dbReference type="InterPro" id="IPR035755">
    <property type="entry name" value="RIM-BP_SH3_3"/>
</dbReference>
<feature type="region of interest" description="Disordered" evidence="7">
    <location>
        <begin position="99"/>
        <end position="125"/>
    </location>
</feature>
<feature type="region of interest" description="Disordered" evidence="7">
    <location>
        <begin position="483"/>
        <end position="535"/>
    </location>
</feature>
<proteinExistence type="inferred from homology"/>
<feature type="compositionally biased region" description="Basic and acidic residues" evidence="7">
    <location>
        <begin position="678"/>
        <end position="689"/>
    </location>
</feature>
<feature type="compositionally biased region" description="Polar residues" evidence="7">
    <location>
        <begin position="101"/>
        <end position="116"/>
    </location>
</feature>
<feature type="compositionally biased region" description="Low complexity" evidence="7">
    <location>
        <begin position="1215"/>
        <end position="1224"/>
    </location>
</feature>
<dbReference type="RefSeq" id="XP_012940834.1">
    <property type="nucleotide sequence ID" value="XM_013085380.2"/>
</dbReference>
<evidence type="ECO:0000256" key="1">
    <source>
        <dbReference type="ARBA" id="ARBA00004496"/>
    </source>
</evidence>
<dbReference type="InterPro" id="IPR003961">
    <property type="entry name" value="FN3_dom"/>
</dbReference>
<sequence>MAGTRWHGEKLNCVCGRGRLDLMKTKKEDREREKTLQKKLGDLTSQIQRLERRIALLRTENDTLRQKQDEQRPLEEKIKSLKKRNAELASIARRLEEKAKTLQQENSKARSKSSGMTTGGEEGAEVEHLKRVFSRQRAKDLAEHAKSMLAKDKEIEELRKKCQELADQLSNGDLLLPQNAPQFEEKEELVNIIKQAAKERLQLEQQLAHSKSKEKGSASEEASGGASSAVKKEAADQAASDQQYRGELEAANKILHGEIEKLEQALQKAGSLEQQLSDKASECSTLTSDLTQIREENQTLEQQIDTGDRRNRELEAQVQGLSEKVKGVEKITEECNTLKTSLATAQKEREAAQEEVKHLNVRVHSLENLVRDLQDSAEQASSLENAHQLALSQLREKQAQIEQLQQIKSSEEDEQLSAVSALNSKLKELEDKREKEERKREELSKEVERLQREAAERQKAFEEAEREKKELLLQSKQRAAEQVTEATVAPAQSAAPVLAKPQSPAGGEEEERETTKGGESRRGMEKTGPLNQNDRPMAESFLSAWAQKGPIQVYIAKYNYDPFEFSPNENPEAELPLTAGDYVLVVGEMDEDGFFDGELIDGRQGLVPSNFIEKVEDEDLAEFHAALMQAGHGDYHNLSNNNNTSASSITSATTTTTAAAAAASSANFSSLNNNNHLSNKDSDPSHHKLDYENRAGTFEESNSDLEDIAEIDEDTVSVNSRVLANGASSNNFLPCPRSLSLDRQLSNSLLISWKGPDPASGLEVQSYHVLVDGQFRTSIKGSERTKALLEGVDAGDVHRVCVRCLSNRGQSKDAQCTMVVGKDVYPTPSELKVGHVSPTSASLSWLPGNSNYQHSIVVNGKEVRVVKPGVFRHTLTGLSPGVLHKVTLIAKSISGVLNEEKSRKWVENVSASVEFTTPEAADHVVLGSEDFQGQIPTHLSVRTTSASGVESSDSDVIRLPPVVVKEMADGAAAAPGAAQEEMAKSADVGKVRSPSTEEPKGHDTDEEIEAAFREAHSSSPGVNAHISSAFSDSSSSELSDIPEVEEDLIGSHDSHLNEVGAPLTNQMPSPSQQGEKTSPKPAPRQRVPAGSAGVDSGPKEFHAKKPAASDQGNNLLAAPTRVVPAIEITRDSSSERGPSFDEDTDRENSSSSNQTAPGSGSGSGSTAMGAKGRAPDAAISSHYRGDAENPSAFRQVEQSKNRESGGAGAGEADPDVVTSSSSPSSRDKKSSAASTTRDDAHSPSSRSQPTPKGHQTASPRSGAARQQQQQSPEPHPRKHITSASASSPSAGATPTASSAATAPSSSTSQQRGEEVGGDNDSISGEINPVVLDASSVRLFIALFDYDPATMSPNVDSIDEELPFREGQILKVFGDKDPDGFYKGESQGRVGFIPCNMVSEVQIDDPELVEQLLKETAETPAAGHSVASIPPVVPADALGDGQLALSDGQLTPNGVVSVPREGPMRKMIAMYDYDPQELSPNVDAELELSFKTGDTVLIYGDMDEDGFFTGEVNGQHGLVPSNFLQPAPLSDDEGLESASVVSAPRSSFRK</sequence>
<feature type="compositionally biased region" description="Low complexity" evidence="7">
    <location>
        <begin position="1281"/>
        <end position="1308"/>
    </location>
</feature>
<evidence type="ECO:0000313" key="11">
    <source>
        <dbReference type="RefSeq" id="XP_012940834.1"/>
    </source>
</evidence>
<dbReference type="Pfam" id="PF25566">
    <property type="entry name" value="RIMB1_N"/>
    <property type="match status" value="1"/>
</dbReference>
<feature type="region of interest" description="Disordered" evidence="7">
    <location>
        <begin position="204"/>
        <end position="243"/>
    </location>
</feature>
<evidence type="ECO:0000256" key="6">
    <source>
        <dbReference type="SAM" id="Coils"/>
    </source>
</evidence>
<dbReference type="InterPro" id="IPR013783">
    <property type="entry name" value="Ig-like_fold"/>
</dbReference>
<dbReference type="PROSITE" id="PS50002">
    <property type="entry name" value="SH3"/>
    <property type="match status" value="3"/>
</dbReference>
<dbReference type="SMART" id="SM00060">
    <property type="entry name" value="FN3"/>
    <property type="match status" value="2"/>
</dbReference>
<protein>
    <submittedName>
        <fullName evidence="11">RIMS-binding protein 2</fullName>
    </submittedName>
</protein>
<feature type="compositionally biased region" description="Basic and acidic residues" evidence="7">
    <location>
        <begin position="981"/>
        <end position="1003"/>
    </location>
</feature>
<organism evidence="10 11">
    <name type="scientific">Aplysia californica</name>
    <name type="common">California sea hare</name>
    <dbReference type="NCBI Taxonomy" id="6500"/>
    <lineage>
        <taxon>Eukaryota</taxon>
        <taxon>Metazoa</taxon>
        <taxon>Spiralia</taxon>
        <taxon>Lophotrochozoa</taxon>
        <taxon>Mollusca</taxon>
        <taxon>Gastropoda</taxon>
        <taxon>Heterobranchia</taxon>
        <taxon>Euthyneura</taxon>
        <taxon>Tectipleura</taxon>
        <taxon>Aplysiida</taxon>
        <taxon>Aplysioidea</taxon>
        <taxon>Aplysiidae</taxon>
        <taxon>Aplysia</taxon>
    </lineage>
</organism>
<comment type="similarity">
    <text evidence="2">Belongs to the RIMBP family.</text>
</comment>
<dbReference type="Gene3D" id="2.30.30.40">
    <property type="entry name" value="SH3 Domains"/>
    <property type="match status" value="3"/>
</dbReference>
<accession>A0ABM1A4S6</accession>
<evidence type="ECO:0000256" key="4">
    <source>
        <dbReference type="ARBA" id="ARBA00022490"/>
    </source>
</evidence>
<keyword evidence="6" id="KW-0175">Coiled coil</keyword>
<feature type="domain" description="Fibronectin type-III" evidence="9">
    <location>
        <begin position="735"/>
        <end position="824"/>
    </location>
</feature>
<feature type="compositionally biased region" description="Polar residues" evidence="7">
    <location>
        <begin position="1242"/>
        <end position="1256"/>
    </location>
</feature>
<dbReference type="Gene3D" id="1.20.5.170">
    <property type="match status" value="1"/>
</dbReference>
<dbReference type="SUPFAM" id="SSF49265">
    <property type="entry name" value="Fibronectin type III"/>
    <property type="match status" value="1"/>
</dbReference>
<dbReference type="Pfam" id="PF14604">
    <property type="entry name" value="SH3_9"/>
    <property type="match status" value="2"/>
</dbReference>
<evidence type="ECO:0000259" key="9">
    <source>
        <dbReference type="PROSITE" id="PS50853"/>
    </source>
</evidence>
<feature type="compositionally biased region" description="Polar residues" evidence="7">
    <location>
        <begin position="1063"/>
        <end position="1076"/>
    </location>
</feature>
<dbReference type="Pfam" id="PF07653">
    <property type="entry name" value="SH3_2"/>
    <property type="match status" value="1"/>
</dbReference>
<feature type="compositionally biased region" description="Low complexity" evidence="7">
    <location>
        <begin position="219"/>
        <end position="229"/>
    </location>
</feature>
<evidence type="ECO:0000256" key="5">
    <source>
        <dbReference type="PROSITE-ProRule" id="PRU00192"/>
    </source>
</evidence>
<dbReference type="InterPro" id="IPR057950">
    <property type="entry name" value="RIMB1/RIM3A-C-like_N"/>
</dbReference>
<dbReference type="Gene3D" id="2.60.40.10">
    <property type="entry name" value="Immunoglobulins"/>
    <property type="match status" value="2"/>
</dbReference>
<dbReference type="SMART" id="SM00326">
    <property type="entry name" value="SH3"/>
    <property type="match status" value="3"/>
</dbReference>
<evidence type="ECO:0000313" key="10">
    <source>
        <dbReference type="Proteomes" id="UP000694888"/>
    </source>
</evidence>
<dbReference type="PANTHER" id="PTHR14234:SF19">
    <property type="entry name" value="RIM-BINDING PROTEIN, ISOFORM F"/>
    <property type="match status" value="1"/>
</dbReference>
<keyword evidence="4" id="KW-0963">Cytoplasm</keyword>
<comment type="subcellular location">
    <subcellularLocation>
        <location evidence="1">Cytoplasm</location>
    </subcellularLocation>
</comment>
<dbReference type="CDD" id="cd12012">
    <property type="entry name" value="SH3_RIM-BP_2"/>
    <property type="match status" value="1"/>
</dbReference>
<evidence type="ECO:0000256" key="3">
    <source>
        <dbReference type="ARBA" id="ARBA00022443"/>
    </source>
</evidence>
<dbReference type="CDD" id="cd12013">
    <property type="entry name" value="SH3_RIM-BP_3"/>
    <property type="match status" value="1"/>
</dbReference>
<feature type="domain" description="SH3" evidence="8">
    <location>
        <begin position="1461"/>
        <end position="1528"/>
    </location>
</feature>
<feature type="domain" description="SH3" evidence="8">
    <location>
        <begin position="549"/>
        <end position="617"/>
    </location>
</feature>
<dbReference type="InterPro" id="IPR036028">
    <property type="entry name" value="SH3-like_dom_sf"/>
</dbReference>
<dbReference type="Gene3D" id="1.20.5.340">
    <property type="match status" value="1"/>
</dbReference>
<name>A0ABM1A4S6_APLCA</name>
<dbReference type="InterPro" id="IPR035753">
    <property type="entry name" value="RIM-BP_SH3_2"/>
</dbReference>
<dbReference type="CDD" id="cd00063">
    <property type="entry name" value="FN3"/>
    <property type="match status" value="2"/>
</dbReference>
<feature type="compositionally biased region" description="Low complexity" evidence="7">
    <location>
        <begin position="1257"/>
        <end position="1272"/>
    </location>
</feature>
<keyword evidence="10" id="KW-1185">Reference proteome</keyword>
<feature type="coiled-coil region" evidence="6">
    <location>
        <begin position="245"/>
        <end position="481"/>
    </location>
</feature>
<feature type="region of interest" description="Disordered" evidence="7">
    <location>
        <begin position="973"/>
        <end position="1041"/>
    </location>
</feature>
<dbReference type="GeneID" id="101850661"/>
<evidence type="ECO:0000256" key="2">
    <source>
        <dbReference type="ARBA" id="ARBA00010749"/>
    </source>
</evidence>
<feature type="compositionally biased region" description="Basic and acidic residues" evidence="7">
    <location>
        <begin position="1225"/>
        <end position="1241"/>
    </location>
</feature>
<feature type="compositionally biased region" description="Basic and acidic residues" evidence="7">
    <location>
        <begin position="513"/>
        <end position="525"/>
    </location>
</feature>
<evidence type="ECO:0000256" key="7">
    <source>
        <dbReference type="SAM" id="MobiDB-lite"/>
    </source>
</evidence>
<evidence type="ECO:0000259" key="8">
    <source>
        <dbReference type="PROSITE" id="PS50002"/>
    </source>
</evidence>
<dbReference type="Proteomes" id="UP000694888">
    <property type="component" value="Unplaced"/>
</dbReference>
<feature type="compositionally biased region" description="Low complexity" evidence="7">
    <location>
        <begin position="1027"/>
        <end position="1039"/>
    </location>
</feature>
<feature type="region of interest" description="Disordered" evidence="7">
    <location>
        <begin position="670"/>
        <end position="689"/>
    </location>
</feature>
<gene>
    <name evidence="11" type="primary">LOC101850661</name>
</gene>
<dbReference type="PROSITE" id="PS50853">
    <property type="entry name" value="FN3"/>
    <property type="match status" value="2"/>
</dbReference>
<dbReference type="InterPro" id="IPR001452">
    <property type="entry name" value="SH3_domain"/>
</dbReference>
<feature type="region of interest" description="Disordered" evidence="7">
    <location>
        <begin position="1522"/>
        <end position="1549"/>
    </location>
</feature>
<dbReference type="InterPro" id="IPR040325">
    <property type="entry name" value="RIMBP1/2/3"/>
</dbReference>
<dbReference type="PANTHER" id="PTHR14234">
    <property type="entry name" value="RIM BINDING PROTEIN-RELATED"/>
    <property type="match status" value="1"/>
</dbReference>
<dbReference type="CDD" id="cd12014">
    <property type="entry name" value="SH3_RIM-BP_1"/>
    <property type="match status" value="1"/>
</dbReference>
<reference evidence="11" key="1">
    <citation type="submission" date="2025-08" db="UniProtKB">
        <authorList>
            <consortium name="RefSeq"/>
        </authorList>
    </citation>
    <scope>IDENTIFICATION</scope>
</reference>
<feature type="region of interest" description="Disordered" evidence="7">
    <location>
        <begin position="1054"/>
        <end position="1323"/>
    </location>
</feature>
<keyword evidence="3 5" id="KW-0728">SH3 domain</keyword>